<dbReference type="NCBIfam" id="NF006130">
    <property type="entry name" value="PRK08274.1"/>
    <property type="match status" value="1"/>
</dbReference>
<keyword evidence="2" id="KW-0285">Flavoprotein</keyword>
<evidence type="ECO:0000256" key="1">
    <source>
        <dbReference type="ARBA" id="ARBA00001974"/>
    </source>
</evidence>
<dbReference type="AlphaFoldDB" id="A0A381VYQ9"/>
<dbReference type="InterPro" id="IPR027477">
    <property type="entry name" value="Succ_DH/fumarate_Rdtase_cat_sf"/>
</dbReference>
<evidence type="ECO:0000256" key="3">
    <source>
        <dbReference type="ARBA" id="ARBA00022827"/>
    </source>
</evidence>
<dbReference type="Gene3D" id="3.50.50.60">
    <property type="entry name" value="FAD/NAD(P)-binding domain"/>
    <property type="match status" value="1"/>
</dbReference>
<dbReference type="Gene3D" id="3.90.700.10">
    <property type="entry name" value="Succinate dehydrogenase/fumarate reductase flavoprotein, catalytic domain"/>
    <property type="match status" value="1"/>
</dbReference>
<dbReference type="PANTHER" id="PTHR43400">
    <property type="entry name" value="FUMARATE REDUCTASE"/>
    <property type="match status" value="1"/>
</dbReference>
<dbReference type="GO" id="GO:0016491">
    <property type="term" value="F:oxidoreductase activity"/>
    <property type="evidence" value="ECO:0007669"/>
    <property type="project" value="UniProtKB-KW"/>
</dbReference>
<organism evidence="6">
    <name type="scientific">marine metagenome</name>
    <dbReference type="NCBI Taxonomy" id="408172"/>
    <lineage>
        <taxon>unclassified sequences</taxon>
        <taxon>metagenomes</taxon>
        <taxon>ecological metagenomes</taxon>
    </lineage>
</organism>
<evidence type="ECO:0000313" key="6">
    <source>
        <dbReference type="EMBL" id="SVA45374.1"/>
    </source>
</evidence>
<dbReference type="EMBL" id="UINC01010178">
    <property type="protein sequence ID" value="SVA45374.1"/>
    <property type="molecule type" value="Genomic_DNA"/>
</dbReference>
<comment type="cofactor">
    <cofactor evidence="1">
        <name>FAD</name>
        <dbReference type="ChEBI" id="CHEBI:57692"/>
    </cofactor>
</comment>
<proteinExistence type="predicted"/>
<gene>
    <name evidence="6" type="ORF">METZ01_LOCUS98228</name>
</gene>
<sequence length="484" mass="52541">VVIVGGGNAALCAAISARERGADVVLLERATYELRGGNSRFTAGAMRTVYEGIDDLLKIMPDLTPTEIERTEFGTYAREDFYEDLGRVTNYRIDPDLAERLVEESFETLRWMQQHGVRFLPLYGRQSFEIEGTVRFWGGLTVEAWGGGPGLVDSLTAIAEKIGVVIRYQSRATRLLSKAGNVCGVEVGDASIAADAVVLACGGFESNPAWRARYLGPGWDLAPVRGTRFNTGDGIKMATEIGAATRGHWSGCHAVSWDRNAPEFGDLEVGDNFQKHSYPLGIMVNANGERFVDEGADFRNYTYARYGHEILKQPGQFAYQIFDKKVSPLLRDEYRIKQVTRIQAETLSELAQRMEGVDTENFMSCVSAYNAACNGDTPFDPSVKDGLCTLGLAVPKSNWANPIDTPPFEAYGVTCGITFTFGGLHVDSKARVIDEAGSPIPRLYAAGEIVGGLFYFNYPGGTGLTSGSVFGRVAGSNAANDSSA</sequence>
<feature type="non-terminal residue" evidence="6">
    <location>
        <position position="1"/>
    </location>
</feature>
<dbReference type="InterPro" id="IPR036188">
    <property type="entry name" value="FAD/NAD-bd_sf"/>
</dbReference>
<dbReference type="InterPro" id="IPR050315">
    <property type="entry name" value="FAD-oxidoreductase_2"/>
</dbReference>
<protein>
    <recommendedName>
        <fullName evidence="5">FAD-dependent oxidoreductase 2 FAD-binding domain-containing protein</fullName>
    </recommendedName>
</protein>
<accession>A0A381VYQ9</accession>
<evidence type="ECO:0000256" key="2">
    <source>
        <dbReference type="ARBA" id="ARBA00022630"/>
    </source>
</evidence>
<dbReference type="SUPFAM" id="SSF56425">
    <property type="entry name" value="Succinate dehydrogenase/fumarate reductase flavoprotein, catalytic domain"/>
    <property type="match status" value="1"/>
</dbReference>
<feature type="domain" description="FAD-dependent oxidoreductase 2 FAD-binding" evidence="5">
    <location>
        <begin position="1"/>
        <end position="461"/>
    </location>
</feature>
<evidence type="ECO:0000256" key="4">
    <source>
        <dbReference type="ARBA" id="ARBA00023002"/>
    </source>
</evidence>
<keyword evidence="3" id="KW-0274">FAD</keyword>
<dbReference type="InterPro" id="IPR003953">
    <property type="entry name" value="FAD-dep_OxRdtase_2_FAD-bd"/>
</dbReference>
<dbReference type="Pfam" id="PF00890">
    <property type="entry name" value="FAD_binding_2"/>
    <property type="match status" value="1"/>
</dbReference>
<reference evidence="6" key="1">
    <citation type="submission" date="2018-05" db="EMBL/GenBank/DDBJ databases">
        <authorList>
            <person name="Lanie J.A."/>
            <person name="Ng W.-L."/>
            <person name="Kazmierczak K.M."/>
            <person name="Andrzejewski T.M."/>
            <person name="Davidsen T.M."/>
            <person name="Wayne K.J."/>
            <person name="Tettelin H."/>
            <person name="Glass J.I."/>
            <person name="Rusch D."/>
            <person name="Podicherti R."/>
            <person name="Tsui H.-C.T."/>
            <person name="Winkler M.E."/>
        </authorList>
    </citation>
    <scope>NUCLEOTIDE SEQUENCE</scope>
</reference>
<dbReference type="SUPFAM" id="SSF51905">
    <property type="entry name" value="FAD/NAD(P)-binding domain"/>
    <property type="match status" value="1"/>
</dbReference>
<dbReference type="PANTHER" id="PTHR43400:SF7">
    <property type="entry name" value="FAD-DEPENDENT OXIDOREDUCTASE 2 FAD BINDING DOMAIN-CONTAINING PROTEIN"/>
    <property type="match status" value="1"/>
</dbReference>
<name>A0A381VYQ9_9ZZZZ</name>
<keyword evidence="4" id="KW-0560">Oxidoreductase</keyword>
<evidence type="ECO:0000259" key="5">
    <source>
        <dbReference type="Pfam" id="PF00890"/>
    </source>
</evidence>